<dbReference type="Proteomes" id="UP000005237">
    <property type="component" value="Unassembled WGS sequence"/>
</dbReference>
<reference evidence="2" key="2">
    <citation type="submission" date="2022-06" db="UniProtKB">
        <authorList>
            <consortium name="EnsemblMetazoa"/>
        </authorList>
    </citation>
    <scope>IDENTIFICATION</scope>
    <source>
        <strain evidence="2">DF5081</strain>
    </source>
</reference>
<organism evidence="2 3">
    <name type="scientific">Caenorhabditis japonica</name>
    <dbReference type="NCBI Taxonomy" id="281687"/>
    <lineage>
        <taxon>Eukaryota</taxon>
        <taxon>Metazoa</taxon>
        <taxon>Ecdysozoa</taxon>
        <taxon>Nematoda</taxon>
        <taxon>Chromadorea</taxon>
        <taxon>Rhabditida</taxon>
        <taxon>Rhabditina</taxon>
        <taxon>Rhabditomorpha</taxon>
        <taxon>Rhabditoidea</taxon>
        <taxon>Rhabditidae</taxon>
        <taxon>Peloderinae</taxon>
        <taxon>Caenorhabditis</taxon>
    </lineage>
</organism>
<accession>A0A8R1IJ33</accession>
<feature type="region of interest" description="Disordered" evidence="1">
    <location>
        <begin position="27"/>
        <end position="70"/>
    </location>
</feature>
<evidence type="ECO:0000313" key="3">
    <source>
        <dbReference type="Proteomes" id="UP000005237"/>
    </source>
</evidence>
<proteinExistence type="predicted"/>
<name>A0A8R1IJ33_CAEJA</name>
<protein>
    <submittedName>
        <fullName evidence="2">Uncharacterized protein</fullName>
    </submittedName>
</protein>
<evidence type="ECO:0000256" key="1">
    <source>
        <dbReference type="SAM" id="MobiDB-lite"/>
    </source>
</evidence>
<feature type="compositionally biased region" description="Basic and acidic residues" evidence="1">
    <location>
        <begin position="57"/>
        <end position="69"/>
    </location>
</feature>
<keyword evidence="3" id="KW-1185">Reference proteome</keyword>
<sequence>MFRERNRLRLVLADETQRENRPVICSKGHHHHQVTKETKLVSGVEGKGASHSAIETGWERSRKGSDKSAHGGRAVIVNFPQGLEAFSTQLE</sequence>
<dbReference type="EnsemblMetazoa" id="CJA35910.1">
    <property type="protein sequence ID" value="CJA35910.1"/>
    <property type="gene ID" value="WBGene00211757"/>
</dbReference>
<dbReference type="AlphaFoldDB" id="A0A8R1IJ33"/>
<reference evidence="3" key="1">
    <citation type="submission" date="2010-08" db="EMBL/GenBank/DDBJ databases">
        <authorList>
            <consortium name="Caenorhabditis japonica Sequencing Consortium"/>
            <person name="Wilson R.K."/>
        </authorList>
    </citation>
    <scope>NUCLEOTIDE SEQUENCE [LARGE SCALE GENOMIC DNA]</scope>
    <source>
        <strain evidence="3">DF5081</strain>
    </source>
</reference>
<evidence type="ECO:0000313" key="2">
    <source>
        <dbReference type="EnsemblMetazoa" id="CJA35910.1"/>
    </source>
</evidence>